<dbReference type="PANTHER" id="PTHR12994">
    <property type="entry name" value="SECERNIN"/>
    <property type="match status" value="1"/>
</dbReference>
<protein>
    <recommendedName>
        <fullName evidence="3">membrane dipeptidase</fullName>
        <ecNumber evidence="3">3.4.13.19</ecNumber>
    </recommendedName>
</protein>
<dbReference type="InterPro" id="IPR005322">
    <property type="entry name" value="Peptidase_C69"/>
</dbReference>
<evidence type="ECO:0000256" key="2">
    <source>
        <dbReference type="ARBA" id="ARBA00007225"/>
    </source>
</evidence>
<name>A0A086ZLN5_9BIFI</name>
<proteinExistence type="inferred from homology"/>
<keyword evidence="6" id="KW-0224">Dipeptidase</keyword>
<dbReference type="Proteomes" id="UP000029093">
    <property type="component" value="Unassembled WGS sequence"/>
</dbReference>
<dbReference type="NCBIfam" id="NF033678">
    <property type="entry name" value="C69_fam_dipept"/>
    <property type="match status" value="1"/>
</dbReference>
<evidence type="ECO:0000256" key="1">
    <source>
        <dbReference type="ARBA" id="ARBA00001670"/>
    </source>
</evidence>
<comment type="catalytic activity">
    <reaction evidence="1">
        <text>an L-aminoacyl-L-amino acid + H2O = 2 an L-alpha-amino acid</text>
        <dbReference type="Rhea" id="RHEA:48940"/>
        <dbReference type="ChEBI" id="CHEBI:15377"/>
        <dbReference type="ChEBI" id="CHEBI:59869"/>
        <dbReference type="ChEBI" id="CHEBI:77460"/>
        <dbReference type="EC" id="3.4.13.19"/>
    </reaction>
</comment>
<dbReference type="EC" id="3.4.13.19" evidence="3"/>
<reference evidence="7" key="1">
    <citation type="submission" date="2014-03" db="EMBL/GenBank/DDBJ databases">
        <title>Genomics of Bifidobacteria.</title>
        <authorList>
            <person name="Ventura M."/>
            <person name="Milani C."/>
            <person name="Lugli G.A."/>
        </authorList>
    </citation>
    <scope>NUCLEOTIDE SEQUENCE [LARGE SCALE GENOMIC DNA]</scope>
    <source>
        <strain evidence="7">LMG 10736</strain>
    </source>
</reference>
<keyword evidence="8" id="KW-1185">Reference proteome</keyword>
<accession>A0A086ZLN5</accession>
<evidence type="ECO:0000256" key="5">
    <source>
        <dbReference type="ARBA" id="ARBA00022801"/>
    </source>
</evidence>
<evidence type="ECO:0000256" key="6">
    <source>
        <dbReference type="ARBA" id="ARBA00022997"/>
    </source>
</evidence>
<keyword evidence="5" id="KW-0378">Hydrolase</keyword>
<evidence type="ECO:0000313" key="8">
    <source>
        <dbReference type="Proteomes" id="UP000029093"/>
    </source>
</evidence>
<keyword evidence="4" id="KW-0645">Protease</keyword>
<dbReference type="InterPro" id="IPR047804">
    <property type="entry name" value="C69_dipept_A-like"/>
</dbReference>
<dbReference type="Pfam" id="PF03577">
    <property type="entry name" value="Peptidase_C69"/>
    <property type="match status" value="1"/>
</dbReference>
<dbReference type="GO" id="GO:0016805">
    <property type="term" value="F:dipeptidase activity"/>
    <property type="evidence" value="ECO:0007669"/>
    <property type="project" value="UniProtKB-KW"/>
</dbReference>
<dbReference type="AlphaFoldDB" id="A0A086ZLN5"/>
<dbReference type="GO" id="GO:0070004">
    <property type="term" value="F:cysteine-type exopeptidase activity"/>
    <property type="evidence" value="ECO:0007669"/>
    <property type="project" value="InterPro"/>
</dbReference>
<dbReference type="PANTHER" id="PTHR12994:SF17">
    <property type="entry name" value="LD30995P"/>
    <property type="match status" value="1"/>
</dbReference>
<comment type="caution">
    <text evidence="7">The sequence shown here is derived from an EMBL/GenBank/DDBJ whole genome shotgun (WGS) entry which is preliminary data.</text>
</comment>
<sequence length="614" mass="67791">MQVAVRLYQSPIARYQRGRRSRPRPRAGVDSFADGVFSHPVPVPVPVPAAPIQPIPMPFYSGIMSCTTLLVGKTATIDGSTMIARNDDSGSGRYDPKRFIAVNPADQPRHYRSELSHVSIELPDDPCRYSIVPNALPGRGILAECGISERNIAMSATETIAVNERVLGADPMVELQPAHGNPGDADYRPETPGGIGEEDFITLVLPYVRSAREGVRRLGELLERFGTYEANGIAISDVDEIWYVETIGGHHWIAKRVPDDCYAAIPNQLGLDDFDVEDALGDARNHMCSADLTEFIRVNHLDRGMGADSLNRVGRFNPRTLFGTCTTKDHIYNTPRAWYMERYLNPSEDWDSPAARYTPISDDIPWCRRPENRVTVEDVAFLMASHFEDTPYDPYGTLGTEETRHRYRPIGINRTGQMGLLQIRPYEPEANRSVMWLQYGSGPFTTLTPFYTNVRDTPAYLRDTSAEVSTDSFYWTSRIIAALADPHYVSNSNAIEHYRENVMSHGHAHIARVDAALRGATGAGAIAGAGHAVSCADIEDVEGIKHDAVRMDGASTAGTADGVGAGGSRMVCDALEQANQRMADYLRSQTQELLGKVLYTSSNLMRNSFAMSDR</sequence>
<evidence type="ECO:0000256" key="3">
    <source>
        <dbReference type="ARBA" id="ARBA00013110"/>
    </source>
</evidence>
<comment type="similarity">
    <text evidence="2">Belongs to the peptidase C69 family.</text>
</comment>
<evidence type="ECO:0000256" key="4">
    <source>
        <dbReference type="ARBA" id="ARBA00022670"/>
    </source>
</evidence>
<organism evidence="7 8">
    <name type="scientific">Bifidobacterium boum</name>
    <dbReference type="NCBI Taxonomy" id="78343"/>
    <lineage>
        <taxon>Bacteria</taxon>
        <taxon>Bacillati</taxon>
        <taxon>Actinomycetota</taxon>
        <taxon>Actinomycetes</taxon>
        <taxon>Bifidobacteriales</taxon>
        <taxon>Bifidobacteriaceae</taxon>
        <taxon>Bifidobacterium</taxon>
    </lineage>
</organism>
<gene>
    <name evidence="7" type="ORF">BBOU_0984</name>
</gene>
<evidence type="ECO:0000313" key="7">
    <source>
        <dbReference type="EMBL" id="KFI47435.1"/>
    </source>
</evidence>
<dbReference type="EMBL" id="JGYQ01000013">
    <property type="protein sequence ID" value="KFI47435.1"/>
    <property type="molecule type" value="Genomic_DNA"/>
</dbReference>
<dbReference type="GO" id="GO:0006508">
    <property type="term" value="P:proteolysis"/>
    <property type="evidence" value="ECO:0007669"/>
    <property type="project" value="UniProtKB-KW"/>
</dbReference>